<dbReference type="InterPro" id="IPR002711">
    <property type="entry name" value="HNH"/>
</dbReference>
<keyword evidence="3" id="KW-1185">Reference proteome</keyword>
<proteinExistence type="predicted"/>
<dbReference type="Proteomes" id="UP000754710">
    <property type="component" value="Unassembled WGS sequence"/>
</dbReference>
<dbReference type="CDD" id="cd00085">
    <property type="entry name" value="HNHc"/>
    <property type="match status" value="1"/>
</dbReference>
<keyword evidence="2" id="KW-0540">Nuclease</keyword>
<evidence type="ECO:0000313" key="3">
    <source>
        <dbReference type="Proteomes" id="UP000754710"/>
    </source>
</evidence>
<accession>A0ABS7RLW1</accession>
<reference evidence="2 3" key="1">
    <citation type="submission" date="2021-08" db="EMBL/GenBank/DDBJ databases">
        <title>Nocardioides bacterium WL0053 sp. nov., isolated from the sediment.</title>
        <authorList>
            <person name="Wang L."/>
            <person name="Zhang D."/>
            <person name="Zhang A."/>
        </authorList>
    </citation>
    <scope>NUCLEOTIDE SEQUENCE [LARGE SCALE GENOMIC DNA]</scope>
    <source>
        <strain evidence="2 3">WL0053</strain>
    </source>
</reference>
<gene>
    <name evidence="2" type="ORF">K1X13_14535</name>
</gene>
<organism evidence="2 3">
    <name type="scientific">Nocardioides jiangsuensis</name>
    <dbReference type="NCBI Taxonomy" id="2866161"/>
    <lineage>
        <taxon>Bacteria</taxon>
        <taxon>Bacillati</taxon>
        <taxon>Actinomycetota</taxon>
        <taxon>Actinomycetes</taxon>
        <taxon>Propionibacteriales</taxon>
        <taxon>Nocardioidaceae</taxon>
        <taxon>Nocardioides</taxon>
    </lineage>
</organism>
<dbReference type="RefSeq" id="WP_221025733.1">
    <property type="nucleotide sequence ID" value="NZ_JAIEZQ010000002.1"/>
</dbReference>
<sequence>MNEGAEDPLALGQRIVAVLETGARTATYKLATLTALIDHCVEHLPADPSAPLEVPVRALAHRVVEIYWRQVRPFEGQQLRQSSQPVARIPRAVTTLREAAGAQGAGLSLDLAMIRCPEVYAATLEDVALTLVRQPIHRLQKLPGGGGVPFLYDDSWMHDQVSRRTLDAHGGVIRLFHGVAYGLARLSGLLKPALEILWVEDVRRMNRHLDANVPDVAGHLFGRDRTALAPARSALKEAFGARCFYCEVPLAANNPVDHVLPWSRLGIDGLANLVLACGRCNGSKLHALPSVELMDRALSREPAVLEQVAEAIAWPTQYDRVVAAARGVYRGEPAGSLTWAGPGRAVHLDLSSAPDWLRV</sequence>
<dbReference type="Pfam" id="PF01844">
    <property type="entry name" value="HNH"/>
    <property type="match status" value="1"/>
</dbReference>
<dbReference type="Gene3D" id="1.10.30.50">
    <property type="match status" value="1"/>
</dbReference>
<dbReference type="InterPro" id="IPR003615">
    <property type="entry name" value="HNH_nuc"/>
</dbReference>
<protein>
    <submittedName>
        <fullName evidence="2">HNH endonuclease</fullName>
    </submittedName>
</protein>
<feature type="domain" description="HNH nuclease" evidence="1">
    <location>
        <begin position="230"/>
        <end position="282"/>
    </location>
</feature>
<keyword evidence="2" id="KW-0378">Hydrolase</keyword>
<keyword evidence="2" id="KW-0255">Endonuclease</keyword>
<dbReference type="SMART" id="SM00507">
    <property type="entry name" value="HNHc"/>
    <property type="match status" value="1"/>
</dbReference>
<evidence type="ECO:0000259" key="1">
    <source>
        <dbReference type="SMART" id="SM00507"/>
    </source>
</evidence>
<name>A0ABS7RLW1_9ACTN</name>
<dbReference type="EMBL" id="JAIEZQ010000002">
    <property type="protein sequence ID" value="MBY9076049.1"/>
    <property type="molecule type" value="Genomic_DNA"/>
</dbReference>
<comment type="caution">
    <text evidence="2">The sequence shown here is derived from an EMBL/GenBank/DDBJ whole genome shotgun (WGS) entry which is preliminary data.</text>
</comment>
<evidence type="ECO:0000313" key="2">
    <source>
        <dbReference type="EMBL" id="MBY9076049.1"/>
    </source>
</evidence>
<dbReference type="GO" id="GO:0004519">
    <property type="term" value="F:endonuclease activity"/>
    <property type="evidence" value="ECO:0007669"/>
    <property type="project" value="UniProtKB-KW"/>
</dbReference>